<evidence type="ECO:0000313" key="3">
    <source>
        <dbReference type="Proteomes" id="UP001054889"/>
    </source>
</evidence>
<keyword evidence="3" id="KW-1185">Reference proteome</keyword>
<dbReference type="EMBL" id="BQKI01000079">
    <property type="protein sequence ID" value="GJN26342.1"/>
    <property type="molecule type" value="Genomic_DNA"/>
</dbReference>
<dbReference type="PANTHER" id="PTHR33377:SF55">
    <property type="entry name" value="NB-ARC DOMAIN-CONTAINING PROTEIN"/>
    <property type="match status" value="1"/>
</dbReference>
<name>A0AAV5EU35_ELECO</name>
<dbReference type="Gene3D" id="3.40.50.300">
    <property type="entry name" value="P-loop containing nucleotide triphosphate hydrolases"/>
    <property type="match status" value="1"/>
</dbReference>
<feature type="region of interest" description="Disordered" evidence="1">
    <location>
        <begin position="321"/>
        <end position="348"/>
    </location>
</feature>
<evidence type="ECO:0000313" key="2">
    <source>
        <dbReference type="EMBL" id="GJN26342.1"/>
    </source>
</evidence>
<protein>
    <submittedName>
        <fullName evidence="2">Uncharacterized protein</fullName>
    </submittedName>
</protein>
<dbReference type="SUPFAM" id="SSF52540">
    <property type="entry name" value="P-loop containing nucleoside triphosphate hydrolases"/>
    <property type="match status" value="1"/>
</dbReference>
<dbReference type="InterPro" id="IPR027417">
    <property type="entry name" value="P-loop_NTPase"/>
</dbReference>
<dbReference type="Proteomes" id="UP001054889">
    <property type="component" value="Unassembled WGS sequence"/>
</dbReference>
<feature type="compositionally biased region" description="Low complexity" evidence="1">
    <location>
        <begin position="374"/>
        <end position="383"/>
    </location>
</feature>
<feature type="region of interest" description="Disordered" evidence="1">
    <location>
        <begin position="360"/>
        <end position="383"/>
    </location>
</feature>
<comment type="caution">
    <text evidence="2">The sequence shown here is derived from an EMBL/GenBank/DDBJ whole genome shotgun (WGS) entry which is preliminary data.</text>
</comment>
<dbReference type="PANTHER" id="PTHR33377">
    <property type="entry name" value="OS10G0134700 PROTEIN-RELATED"/>
    <property type="match status" value="1"/>
</dbReference>
<sequence>MMSALAVVGARGVGKTTLVKHVCADERVRSHFARIKRFQWWEVEHKGWQPGQTESEWLEDPYPVDESAWATLLASSKLLFTCHARTLRTTEEPVVLRPLPEEAFWYFFKAFAFGGTDPRDHPRITAVARDIARQLQCTFVDARLLRANFDARLWRRVRDAIVRCQRHPRFSLYDDVMLDVLTIRGWRLMPAGYGESRPSFSVPTLQDVIRSYLFFFCFWTWWHSYGGNLARPLLQGHTVQGYLVRRMSMEFARDVVVPAALSEILGRIFSFLIDNFPRPSSAGARDAHRRQLEQLLGIIGSAVEEAEGRHITNLHLLNQLKSRGGRPRRRRNKRRRRRIRGGENHGQAQLRSLLAVQRRQACTPDPARRPRRGWPPSSRIWRA</sequence>
<reference evidence="2" key="2">
    <citation type="submission" date="2021-12" db="EMBL/GenBank/DDBJ databases">
        <title>Resequencing data analysis of finger millet.</title>
        <authorList>
            <person name="Hatakeyama M."/>
            <person name="Aluri S."/>
            <person name="Balachadran M.T."/>
            <person name="Sivarajan S.R."/>
            <person name="Poveda L."/>
            <person name="Shimizu-Inatsugi R."/>
            <person name="Schlapbach R."/>
            <person name="Sreeman S.M."/>
            <person name="Shimizu K.K."/>
        </authorList>
    </citation>
    <scope>NUCLEOTIDE SEQUENCE</scope>
</reference>
<proteinExistence type="predicted"/>
<accession>A0AAV5EU35</accession>
<dbReference type="AlphaFoldDB" id="A0AAV5EU35"/>
<reference evidence="2" key="1">
    <citation type="journal article" date="2018" name="DNA Res.">
        <title>Multiple hybrid de novo genome assembly of finger millet, an orphan allotetraploid crop.</title>
        <authorList>
            <person name="Hatakeyama M."/>
            <person name="Aluri S."/>
            <person name="Balachadran M.T."/>
            <person name="Sivarajan S.R."/>
            <person name="Patrignani A."/>
            <person name="Gruter S."/>
            <person name="Poveda L."/>
            <person name="Shimizu-Inatsugi R."/>
            <person name="Baeten J."/>
            <person name="Francoijs K.J."/>
            <person name="Nataraja K.N."/>
            <person name="Reddy Y.A.N."/>
            <person name="Phadnis S."/>
            <person name="Ravikumar R.L."/>
            <person name="Schlapbach R."/>
            <person name="Sreeman S.M."/>
            <person name="Shimizu K.K."/>
        </authorList>
    </citation>
    <scope>NUCLEOTIDE SEQUENCE</scope>
</reference>
<evidence type="ECO:0000256" key="1">
    <source>
        <dbReference type="SAM" id="MobiDB-lite"/>
    </source>
</evidence>
<feature type="compositionally biased region" description="Basic residues" evidence="1">
    <location>
        <begin position="323"/>
        <end position="339"/>
    </location>
</feature>
<organism evidence="2 3">
    <name type="scientific">Eleusine coracana subsp. coracana</name>
    <dbReference type="NCBI Taxonomy" id="191504"/>
    <lineage>
        <taxon>Eukaryota</taxon>
        <taxon>Viridiplantae</taxon>
        <taxon>Streptophyta</taxon>
        <taxon>Embryophyta</taxon>
        <taxon>Tracheophyta</taxon>
        <taxon>Spermatophyta</taxon>
        <taxon>Magnoliopsida</taxon>
        <taxon>Liliopsida</taxon>
        <taxon>Poales</taxon>
        <taxon>Poaceae</taxon>
        <taxon>PACMAD clade</taxon>
        <taxon>Chloridoideae</taxon>
        <taxon>Cynodonteae</taxon>
        <taxon>Eleusininae</taxon>
        <taxon>Eleusine</taxon>
    </lineage>
</organism>
<gene>
    <name evidence="2" type="primary">gb14267</name>
    <name evidence="2" type="ORF">PR202_gb14267</name>
</gene>